<dbReference type="PANTHER" id="PTHR35176">
    <property type="entry name" value="HEME OXYGENASE HI_0854-RELATED"/>
    <property type="match status" value="1"/>
</dbReference>
<dbReference type="EMBL" id="SOAU01000001">
    <property type="protein sequence ID" value="TDT16830.1"/>
    <property type="molecule type" value="Genomic_DNA"/>
</dbReference>
<dbReference type="PANTHER" id="PTHR35176:SF6">
    <property type="entry name" value="HEME OXYGENASE HI_0854-RELATED"/>
    <property type="match status" value="1"/>
</dbReference>
<feature type="domain" description="Pyridoxamine 5'-phosphate oxidase N-terminal" evidence="2">
    <location>
        <begin position="9"/>
        <end position="134"/>
    </location>
</feature>
<dbReference type="GO" id="GO:0005829">
    <property type="term" value="C:cytosol"/>
    <property type="evidence" value="ECO:0007669"/>
    <property type="project" value="TreeGrafter"/>
</dbReference>
<gene>
    <name evidence="3" type="ORF">BDK89_2428</name>
</gene>
<organism evidence="3 4">
    <name type="scientific">Ilumatobacter fluminis</name>
    <dbReference type="NCBI Taxonomy" id="467091"/>
    <lineage>
        <taxon>Bacteria</taxon>
        <taxon>Bacillati</taxon>
        <taxon>Actinomycetota</taxon>
        <taxon>Acidimicrobiia</taxon>
        <taxon>Acidimicrobiales</taxon>
        <taxon>Ilumatobacteraceae</taxon>
        <taxon>Ilumatobacter</taxon>
    </lineage>
</organism>
<dbReference type="SUPFAM" id="SSF50475">
    <property type="entry name" value="FMN-binding split barrel"/>
    <property type="match status" value="1"/>
</dbReference>
<dbReference type="GO" id="GO:0070967">
    <property type="term" value="F:coenzyme F420 binding"/>
    <property type="evidence" value="ECO:0007669"/>
    <property type="project" value="TreeGrafter"/>
</dbReference>
<keyword evidence="1" id="KW-0560">Oxidoreductase</keyword>
<dbReference type="InterPro" id="IPR012349">
    <property type="entry name" value="Split_barrel_FMN-bd"/>
</dbReference>
<evidence type="ECO:0000256" key="1">
    <source>
        <dbReference type="ARBA" id="ARBA00023002"/>
    </source>
</evidence>
<evidence type="ECO:0000313" key="4">
    <source>
        <dbReference type="Proteomes" id="UP000294558"/>
    </source>
</evidence>
<dbReference type="OrthoDB" id="162914at2"/>
<dbReference type="InterPro" id="IPR052019">
    <property type="entry name" value="F420H2_bilvrd_red/Heme_oxyg"/>
</dbReference>
<dbReference type="Proteomes" id="UP000294558">
    <property type="component" value="Unassembled WGS sequence"/>
</dbReference>
<dbReference type="GO" id="GO:0016627">
    <property type="term" value="F:oxidoreductase activity, acting on the CH-CH group of donors"/>
    <property type="evidence" value="ECO:0007669"/>
    <property type="project" value="TreeGrafter"/>
</dbReference>
<dbReference type="InterPro" id="IPR011576">
    <property type="entry name" value="Pyridox_Oxase_N"/>
</dbReference>
<dbReference type="AlphaFoldDB" id="A0A4R7I0X7"/>
<reference evidence="3 4" key="1">
    <citation type="submission" date="2019-03" db="EMBL/GenBank/DDBJ databases">
        <title>Sequencing the genomes of 1000 actinobacteria strains.</title>
        <authorList>
            <person name="Klenk H.-P."/>
        </authorList>
    </citation>
    <scope>NUCLEOTIDE SEQUENCE [LARGE SCALE GENOMIC DNA]</scope>
    <source>
        <strain evidence="3 4">DSM 18936</strain>
    </source>
</reference>
<comment type="caution">
    <text evidence="3">The sequence shown here is derived from an EMBL/GenBank/DDBJ whole genome shotgun (WGS) entry which is preliminary data.</text>
</comment>
<evidence type="ECO:0000313" key="3">
    <source>
        <dbReference type="EMBL" id="TDT16830.1"/>
    </source>
</evidence>
<sequence>MSLLSAPAQALLGSDAVAHVWTRNHDGTPQVSVVWVIIEDDEIVFGCDRSSRKAKNLEADPSVVISIEDDIRNDQGFQRHLVARGTATLTTGADPTLMDRLARKYTGLDRHPLALRDSPDLVVVRVAVDRISGVGPWIDTAANATT</sequence>
<dbReference type="InterPro" id="IPR019920">
    <property type="entry name" value="F420-binding_dom_put"/>
</dbReference>
<accession>A0A4R7I0X7</accession>
<keyword evidence="4" id="KW-1185">Reference proteome</keyword>
<dbReference type="Gene3D" id="2.30.110.10">
    <property type="entry name" value="Electron Transport, Fmn-binding Protein, Chain A"/>
    <property type="match status" value="1"/>
</dbReference>
<evidence type="ECO:0000259" key="2">
    <source>
        <dbReference type="Pfam" id="PF01243"/>
    </source>
</evidence>
<dbReference type="RefSeq" id="WP_133869166.1">
    <property type="nucleotide sequence ID" value="NZ_JAVJPS010000002.1"/>
</dbReference>
<name>A0A4R7I0X7_9ACTN</name>
<proteinExistence type="predicted"/>
<dbReference type="Pfam" id="PF01243">
    <property type="entry name" value="PNPOx_N"/>
    <property type="match status" value="1"/>
</dbReference>
<dbReference type="NCBIfam" id="TIGR03618">
    <property type="entry name" value="Rv1155_F420"/>
    <property type="match status" value="1"/>
</dbReference>
<protein>
    <submittedName>
        <fullName evidence="3">PPOX class probable F420-dependent enzyme</fullName>
    </submittedName>
</protein>